<comment type="caution">
    <text evidence="1">The sequence shown here is derived from an EMBL/GenBank/DDBJ whole genome shotgun (WGS) entry which is preliminary data.</text>
</comment>
<dbReference type="OrthoDB" id="8746011at2"/>
<proteinExistence type="predicted"/>
<dbReference type="RefSeq" id="WP_037263911.1">
    <property type="nucleotide sequence ID" value="NZ_QHKI01000006.1"/>
</dbReference>
<protein>
    <submittedName>
        <fullName evidence="1">Uncharacterized protein</fullName>
    </submittedName>
</protein>
<name>A0A428ZHF0_KIBAR</name>
<evidence type="ECO:0000313" key="1">
    <source>
        <dbReference type="EMBL" id="RSM87401.1"/>
    </source>
</evidence>
<reference evidence="1 2" key="1">
    <citation type="submission" date="2018-05" db="EMBL/GenBank/DDBJ databases">
        <title>Evolution of GPA BGCs.</title>
        <authorList>
            <person name="Waglechner N."/>
            <person name="Wright G.D."/>
        </authorList>
    </citation>
    <scope>NUCLEOTIDE SEQUENCE [LARGE SCALE GENOMIC DNA]</scope>
    <source>
        <strain evidence="1 2">A82846</strain>
    </source>
</reference>
<organism evidence="1 2">
    <name type="scientific">Kibdelosporangium aridum</name>
    <dbReference type="NCBI Taxonomy" id="2030"/>
    <lineage>
        <taxon>Bacteria</taxon>
        <taxon>Bacillati</taxon>
        <taxon>Actinomycetota</taxon>
        <taxon>Actinomycetes</taxon>
        <taxon>Pseudonocardiales</taxon>
        <taxon>Pseudonocardiaceae</taxon>
        <taxon>Kibdelosporangium</taxon>
    </lineage>
</organism>
<gene>
    <name evidence="1" type="ORF">DMH04_10185</name>
</gene>
<dbReference type="EMBL" id="QHKI01000006">
    <property type="protein sequence ID" value="RSM87401.1"/>
    <property type="molecule type" value="Genomic_DNA"/>
</dbReference>
<sequence>MTDLLTKVLDAHGGLDRYRSVSTITLNVAFGGPFWEFKGHADFVDTGEVEADLHSQKIRHRQLTTGRTIEFDRAQNLVAVTSADGDVIDQLKNPRATFEGYTTESKWSLAQIAYFQSYATWHYLPEPFVFGWEGAVTEEIDPWVENGESWRGLSVTFSKNVDTHNETQKYYFDDEGLLRRMDYQPVVNGFSPTAHYIRQHAKVDGIVVATKRHIHIRQEDGTPDLSWIPITLDLSDITIK</sequence>
<accession>A0A428ZHF0</accession>
<evidence type="ECO:0000313" key="2">
    <source>
        <dbReference type="Proteomes" id="UP000287547"/>
    </source>
</evidence>
<dbReference type="AlphaFoldDB" id="A0A428ZHF0"/>
<dbReference type="Proteomes" id="UP000287547">
    <property type="component" value="Unassembled WGS sequence"/>
</dbReference>